<keyword evidence="11" id="KW-0868">Chloride</keyword>
<keyword evidence="4" id="KW-1003">Cell membrane</keyword>
<name>A0AAJ7UI17_PETMA</name>
<evidence type="ECO:0000256" key="5">
    <source>
        <dbReference type="ARBA" id="ARBA00022692"/>
    </source>
</evidence>
<dbReference type="PRINTS" id="PR00253">
    <property type="entry name" value="GABAARECEPTR"/>
</dbReference>
<dbReference type="InterPro" id="IPR036734">
    <property type="entry name" value="Neur_chan_lig-bd_sf"/>
</dbReference>
<dbReference type="GO" id="GO:0005254">
    <property type="term" value="F:chloride channel activity"/>
    <property type="evidence" value="ECO:0007669"/>
    <property type="project" value="UniProtKB-KW"/>
</dbReference>
<sequence length="384" mass="43185">MTIFLVRKWRDGRLKLRRKAQMGEDHMDMPDEAVSLLWRPSVFFDNEKDSVVHSVTAPNSMLKIYNDSRVLLSMRITLTLSCPMDITDFPRDSQICPLTITSASYTANEMFLQWDEKERGIIHKDIKNLQFELENIILYNNCTNSEIMGNFSCLHAGFKLQRKTSSSEKQMFASSFLITVLSCFSFLIPINKAPARVSIGVATTISMATQCTSAHANMPKVPYMTSMDHWLSFCFIFIITTFTVSILQICYSGIKNDISTQRAAGTPATTPPPSPRTQNRQGTSARSASQNTSGSGADRRTSQDVAQPEQDESAGALCPGRNNERDLLQNERQSKCCSKMKNFIRKCYSNGERSFSWVCFLISLGLLLGLSWAYFKIPCCGLHT</sequence>
<dbReference type="InterPro" id="IPR006028">
    <property type="entry name" value="GABAA/Glycine_rcpt"/>
</dbReference>
<evidence type="ECO:0000256" key="4">
    <source>
        <dbReference type="ARBA" id="ARBA00022475"/>
    </source>
</evidence>
<dbReference type="Gene3D" id="2.70.170.10">
    <property type="entry name" value="Neurotransmitter-gated ion-channel ligand-binding domain"/>
    <property type="match status" value="1"/>
</dbReference>
<dbReference type="KEGG" id="pmrn:116957533"/>
<dbReference type="Proteomes" id="UP001318040">
    <property type="component" value="Chromosome 76"/>
</dbReference>
<feature type="transmembrane region" description="Helical" evidence="14">
    <location>
        <begin position="171"/>
        <end position="190"/>
    </location>
</feature>
<dbReference type="InterPro" id="IPR018000">
    <property type="entry name" value="Neurotransmitter_ion_chnl_CS"/>
</dbReference>
<dbReference type="GO" id="GO:0005886">
    <property type="term" value="C:plasma membrane"/>
    <property type="evidence" value="ECO:0007669"/>
    <property type="project" value="UniProtKB-SubCell"/>
</dbReference>
<dbReference type="Pfam" id="PF02931">
    <property type="entry name" value="Neur_chan_LBD"/>
    <property type="match status" value="1"/>
</dbReference>
<evidence type="ECO:0000256" key="7">
    <source>
        <dbReference type="ARBA" id="ARBA00022989"/>
    </source>
</evidence>
<keyword evidence="17" id="KW-1185">Reference proteome</keyword>
<evidence type="ECO:0000256" key="3">
    <source>
        <dbReference type="ARBA" id="ARBA00022448"/>
    </source>
</evidence>
<feature type="domain" description="Neurotransmitter-gated ion-channel ligand-binding" evidence="15">
    <location>
        <begin position="1"/>
        <end position="163"/>
    </location>
</feature>
<dbReference type="AlphaFoldDB" id="A0AAJ7UI17"/>
<dbReference type="PANTHER" id="PTHR18945">
    <property type="entry name" value="NEUROTRANSMITTER GATED ION CHANNEL"/>
    <property type="match status" value="1"/>
</dbReference>
<organism evidence="17 18">
    <name type="scientific">Petromyzon marinus</name>
    <name type="common">Sea lamprey</name>
    <dbReference type="NCBI Taxonomy" id="7757"/>
    <lineage>
        <taxon>Eukaryota</taxon>
        <taxon>Metazoa</taxon>
        <taxon>Chordata</taxon>
        <taxon>Craniata</taxon>
        <taxon>Vertebrata</taxon>
        <taxon>Cyclostomata</taxon>
        <taxon>Hyperoartia</taxon>
        <taxon>Petromyzontiformes</taxon>
        <taxon>Petromyzontidae</taxon>
        <taxon>Petromyzon</taxon>
    </lineage>
</organism>
<dbReference type="InterPro" id="IPR006029">
    <property type="entry name" value="Neurotrans-gated_channel_TM"/>
</dbReference>
<dbReference type="InterPro" id="IPR038050">
    <property type="entry name" value="Neuro_actylchol_rec"/>
</dbReference>
<feature type="domain" description="Neurotransmitter-gated ion-channel transmembrane" evidence="16">
    <location>
        <begin position="175"/>
        <end position="327"/>
    </location>
</feature>
<evidence type="ECO:0000256" key="12">
    <source>
        <dbReference type="ARBA" id="ARBA00023303"/>
    </source>
</evidence>
<keyword evidence="9 14" id="KW-0472">Membrane</keyword>
<keyword evidence="3" id="KW-0813">Transport</keyword>
<reference evidence="18" key="1">
    <citation type="submission" date="2025-08" db="UniProtKB">
        <authorList>
            <consortium name="RefSeq"/>
        </authorList>
    </citation>
    <scope>IDENTIFICATION</scope>
    <source>
        <tissue evidence="18">Sperm</tissue>
    </source>
</reference>
<evidence type="ECO:0000256" key="11">
    <source>
        <dbReference type="ARBA" id="ARBA00023214"/>
    </source>
</evidence>
<evidence type="ECO:0000256" key="1">
    <source>
        <dbReference type="ARBA" id="ARBA00004141"/>
    </source>
</evidence>
<evidence type="ECO:0000259" key="15">
    <source>
        <dbReference type="Pfam" id="PF02931"/>
    </source>
</evidence>
<feature type="transmembrane region" description="Helical" evidence="14">
    <location>
        <begin position="230"/>
        <end position="254"/>
    </location>
</feature>
<feature type="transmembrane region" description="Helical" evidence="14">
    <location>
        <begin position="355"/>
        <end position="375"/>
    </location>
</feature>
<evidence type="ECO:0000256" key="6">
    <source>
        <dbReference type="ARBA" id="ARBA00022729"/>
    </source>
</evidence>
<dbReference type="InterPro" id="IPR036719">
    <property type="entry name" value="Neuro-gated_channel_TM_sf"/>
</dbReference>
<comment type="subcellular location">
    <subcellularLocation>
        <location evidence="2">Cell membrane</location>
    </subcellularLocation>
    <subcellularLocation>
        <location evidence="1">Membrane</location>
        <topology evidence="1">Multi-pass membrane protein</topology>
    </subcellularLocation>
</comment>
<dbReference type="GO" id="GO:0005230">
    <property type="term" value="F:extracellular ligand-gated monoatomic ion channel activity"/>
    <property type="evidence" value="ECO:0007669"/>
    <property type="project" value="InterPro"/>
</dbReference>
<accession>A0AAJ7UI17</accession>
<evidence type="ECO:0000256" key="14">
    <source>
        <dbReference type="SAM" id="Phobius"/>
    </source>
</evidence>
<feature type="region of interest" description="Disordered" evidence="13">
    <location>
        <begin position="262"/>
        <end position="322"/>
    </location>
</feature>
<evidence type="ECO:0000259" key="16">
    <source>
        <dbReference type="Pfam" id="PF02932"/>
    </source>
</evidence>
<feature type="compositionally biased region" description="Polar residues" evidence="13">
    <location>
        <begin position="279"/>
        <end position="295"/>
    </location>
</feature>
<keyword evidence="5 14" id="KW-0812">Transmembrane</keyword>
<keyword evidence="8" id="KW-0406">Ion transport</keyword>
<dbReference type="PROSITE" id="PS00236">
    <property type="entry name" value="NEUROTR_ION_CHANNEL"/>
    <property type="match status" value="1"/>
</dbReference>
<dbReference type="SUPFAM" id="SSF63712">
    <property type="entry name" value="Nicotinic receptor ligand binding domain-like"/>
    <property type="match status" value="1"/>
</dbReference>
<dbReference type="Pfam" id="PF02932">
    <property type="entry name" value="Neur_chan_memb"/>
    <property type="match status" value="1"/>
</dbReference>
<keyword evidence="10" id="KW-0869">Chloride channel</keyword>
<dbReference type="GO" id="GO:0004888">
    <property type="term" value="F:transmembrane signaling receptor activity"/>
    <property type="evidence" value="ECO:0007669"/>
    <property type="project" value="InterPro"/>
</dbReference>
<dbReference type="RefSeq" id="XP_032835635.1">
    <property type="nucleotide sequence ID" value="XM_032979744.1"/>
</dbReference>
<evidence type="ECO:0000256" key="9">
    <source>
        <dbReference type="ARBA" id="ARBA00023136"/>
    </source>
</evidence>
<dbReference type="InterPro" id="IPR006202">
    <property type="entry name" value="Neur_chan_lig-bd"/>
</dbReference>
<gene>
    <name evidence="18" type="primary">LOC116957533</name>
</gene>
<dbReference type="SUPFAM" id="SSF90112">
    <property type="entry name" value="Neurotransmitter-gated ion-channel transmembrane pore"/>
    <property type="match status" value="1"/>
</dbReference>
<keyword evidence="6" id="KW-0732">Signal</keyword>
<evidence type="ECO:0000256" key="13">
    <source>
        <dbReference type="SAM" id="MobiDB-lite"/>
    </source>
</evidence>
<keyword evidence="7 14" id="KW-1133">Transmembrane helix</keyword>
<evidence type="ECO:0000313" key="17">
    <source>
        <dbReference type="Proteomes" id="UP001318040"/>
    </source>
</evidence>
<dbReference type="Gene3D" id="1.20.58.390">
    <property type="entry name" value="Neurotransmitter-gated ion-channel transmembrane domain"/>
    <property type="match status" value="1"/>
</dbReference>
<proteinExistence type="predicted"/>
<evidence type="ECO:0000313" key="18">
    <source>
        <dbReference type="RefSeq" id="XP_032835635.1"/>
    </source>
</evidence>
<keyword evidence="12" id="KW-0407">Ion channel</keyword>
<dbReference type="InterPro" id="IPR006201">
    <property type="entry name" value="Neur_channel"/>
</dbReference>
<protein>
    <submittedName>
        <fullName evidence="18">Glycine receptor subunit alphaZ1-like isoform X1</fullName>
    </submittedName>
</protein>
<evidence type="ECO:0000256" key="10">
    <source>
        <dbReference type="ARBA" id="ARBA00023173"/>
    </source>
</evidence>
<dbReference type="GO" id="GO:0034707">
    <property type="term" value="C:chloride channel complex"/>
    <property type="evidence" value="ECO:0007669"/>
    <property type="project" value="UniProtKB-KW"/>
</dbReference>
<evidence type="ECO:0000256" key="2">
    <source>
        <dbReference type="ARBA" id="ARBA00004236"/>
    </source>
</evidence>
<evidence type="ECO:0000256" key="8">
    <source>
        <dbReference type="ARBA" id="ARBA00023065"/>
    </source>
</evidence>